<dbReference type="PANTHER" id="PTHR19848:SF8">
    <property type="entry name" value="F-BOX AND WD REPEAT DOMAIN CONTAINING 7"/>
    <property type="match status" value="1"/>
</dbReference>
<name>A0A433V7G3_9CYAN</name>
<feature type="repeat" description="WD" evidence="3">
    <location>
        <begin position="409"/>
        <end position="449"/>
    </location>
</feature>
<evidence type="ECO:0000313" key="5">
    <source>
        <dbReference type="Proteomes" id="UP000271624"/>
    </source>
</evidence>
<dbReference type="Proteomes" id="UP000271624">
    <property type="component" value="Unassembled WGS sequence"/>
</dbReference>
<dbReference type="Pfam" id="PF00805">
    <property type="entry name" value="Pentapeptide"/>
    <property type="match status" value="3"/>
</dbReference>
<evidence type="ECO:0000256" key="3">
    <source>
        <dbReference type="PROSITE-ProRule" id="PRU00221"/>
    </source>
</evidence>
<dbReference type="PANTHER" id="PTHR19848">
    <property type="entry name" value="WD40 REPEAT PROTEIN"/>
    <property type="match status" value="1"/>
</dbReference>
<dbReference type="InterPro" id="IPR001680">
    <property type="entry name" value="WD40_rpt"/>
</dbReference>
<dbReference type="SUPFAM" id="SSF141571">
    <property type="entry name" value="Pentapeptide repeat-like"/>
    <property type="match status" value="1"/>
</dbReference>
<accession>A0A433V7G3</accession>
<evidence type="ECO:0000313" key="4">
    <source>
        <dbReference type="EMBL" id="RUT02047.1"/>
    </source>
</evidence>
<evidence type="ECO:0000256" key="2">
    <source>
        <dbReference type="ARBA" id="ARBA00022737"/>
    </source>
</evidence>
<dbReference type="Pfam" id="PF00400">
    <property type="entry name" value="WD40"/>
    <property type="match status" value="4"/>
</dbReference>
<dbReference type="AlphaFoldDB" id="A0A433V7G3"/>
<dbReference type="PROSITE" id="PS50082">
    <property type="entry name" value="WD_REPEATS_2"/>
    <property type="match status" value="3"/>
</dbReference>
<keyword evidence="1 3" id="KW-0853">WD repeat</keyword>
<reference evidence="4" key="1">
    <citation type="submission" date="2018-12" db="EMBL/GenBank/DDBJ databases">
        <authorList>
            <person name="Will S."/>
            <person name="Neumann-Schaal M."/>
            <person name="Henke P."/>
        </authorList>
    </citation>
    <scope>NUCLEOTIDE SEQUENCE</scope>
    <source>
        <strain evidence="4">PCC 7102</strain>
    </source>
</reference>
<dbReference type="PROSITE" id="PS50294">
    <property type="entry name" value="WD_REPEATS_REGION"/>
    <property type="match status" value="2"/>
</dbReference>
<keyword evidence="2" id="KW-0677">Repeat</keyword>
<gene>
    <name evidence="4" type="ORF">DSM106972_061220</name>
</gene>
<feature type="repeat" description="WD" evidence="3">
    <location>
        <begin position="633"/>
        <end position="667"/>
    </location>
</feature>
<dbReference type="PROSITE" id="PS00678">
    <property type="entry name" value="WD_REPEATS_1"/>
    <property type="match status" value="2"/>
</dbReference>
<sequence length="706" mass="78586">MLENNLNNSIITESVKNLLEAYQCGKREFAQLNLENADLSQLDLSGINLSNANLRKAKLVGTKLNNGNLSGANLERADLQCADLRQANLNEANLKKAKLDAANLNAATLIKSNLYSAYMPRIQLFQANLQEAKLGDVELTAANLEECILDKVSLSGARVRKANLKKASLKQAYLYECKLQFSDLTGANLQKADLTKAELDGANLTQTDLRGAEIDDAKQANIELAILGKLDNQIIEHSLHIEFKDGLGKYFTFSQDGNLFAYYNNYRKIVIIDLHSSQEINKINIPREAVVSVAFSSNGQTIYHSFYVNELKLWNPFTGDLISNLKHHSANFTSLVFDSNGKGVGVVGTGEPFELHDIGHETRTLKGYSSGIQTQAYSPNGCFIARSAPDTNGQIELIDKQTGNKIYIFDGHKAAVQSLSFSPDSKLLASKSAEDTKVWQIETRKEIYGYLQSFTSYYPYVAFTDTDNKSHQILVTSDFCGNFERKNVNSSRKNGSDYNFSGDGGYSCEAHIAISADRKVLARRFDEQAVQLWNLETGQELSFSILDSRYSYLMALSSQGKILAARYNQEIALWNLHTKNLICNLTGHTDYIKAIAFSPDDKILASGGWDLTLRLWNVQEHNEIQTLSVPEIVLTLAFHPKEAILASGHHDGTIKIWDINKMEEVHSFKAHQQEIEALAFSPDGKLLASGEGNRGSIIRLWKLKRN</sequence>
<dbReference type="SUPFAM" id="SSF50998">
    <property type="entry name" value="Quinoprotein alcohol dehydrogenase-like"/>
    <property type="match status" value="1"/>
</dbReference>
<dbReference type="RefSeq" id="WP_127084348.1">
    <property type="nucleotide sequence ID" value="NZ_RSCL01000017.1"/>
</dbReference>
<dbReference type="EMBL" id="RSCL01000017">
    <property type="protein sequence ID" value="RUT02047.1"/>
    <property type="molecule type" value="Genomic_DNA"/>
</dbReference>
<dbReference type="InterPro" id="IPR015943">
    <property type="entry name" value="WD40/YVTN_repeat-like_dom_sf"/>
</dbReference>
<evidence type="ECO:0000256" key="1">
    <source>
        <dbReference type="ARBA" id="ARBA00022574"/>
    </source>
</evidence>
<dbReference type="Gene3D" id="2.130.10.10">
    <property type="entry name" value="YVTN repeat-like/Quinoprotein amine dehydrogenase"/>
    <property type="match status" value="2"/>
</dbReference>
<dbReference type="Gene3D" id="2.160.20.80">
    <property type="entry name" value="E3 ubiquitin-protein ligase SopA"/>
    <property type="match status" value="1"/>
</dbReference>
<organism evidence="4 5">
    <name type="scientific">Dulcicalothrix desertica PCC 7102</name>
    <dbReference type="NCBI Taxonomy" id="232991"/>
    <lineage>
        <taxon>Bacteria</taxon>
        <taxon>Bacillati</taxon>
        <taxon>Cyanobacteriota</taxon>
        <taxon>Cyanophyceae</taxon>
        <taxon>Nostocales</taxon>
        <taxon>Calotrichaceae</taxon>
        <taxon>Dulcicalothrix</taxon>
    </lineage>
</organism>
<protein>
    <recommendedName>
        <fullName evidence="6">Anaphase-promoting complex subunit 4 WD40 domain-containing protein</fullName>
    </recommendedName>
</protein>
<evidence type="ECO:0008006" key="6">
    <source>
        <dbReference type="Google" id="ProtNLM"/>
    </source>
</evidence>
<dbReference type="InterPro" id="IPR011047">
    <property type="entry name" value="Quinoprotein_ADH-like_sf"/>
</dbReference>
<proteinExistence type="predicted"/>
<dbReference type="SMART" id="SM00320">
    <property type="entry name" value="WD40"/>
    <property type="match status" value="6"/>
</dbReference>
<comment type="caution">
    <text evidence="4">The sequence shown here is derived from an EMBL/GenBank/DDBJ whole genome shotgun (WGS) entry which is preliminary data.</text>
</comment>
<dbReference type="InterPro" id="IPR001646">
    <property type="entry name" value="5peptide_repeat"/>
</dbReference>
<feature type="repeat" description="WD" evidence="3">
    <location>
        <begin position="585"/>
        <end position="626"/>
    </location>
</feature>
<keyword evidence="5" id="KW-1185">Reference proteome</keyword>
<dbReference type="OrthoDB" id="502380at2"/>
<dbReference type="CDD" id="cd00200">
    <property type="entry name" value="WD40"/>
    <property type="match status" value="1"/>
</dbReference>
<dbReference type="InterPro" id="IPR019775">
    <property type="entry name" value="WD40_repeat_CS"/>
</dbReference>
<reference evidence="4" key="2">
    <citation type="journal article" date="2019" name="Genome Biol. Evol.">
        <title>Day and night: Metabolic profiles and evolutionary relationships of six axenic non-marine cyanobacteria.</title>
        <authorList>
            <person name="Will S.E."/>
            <person name="Henke P."/>
            <person name="Boedeker C."/>
            <person name="Huang S."/>
            <person name="Brinkmann H."/>
            <person name="Rohde M."/>
            <person name="Jarek M."/>
            <person name="Friedl T."/>
            <person name="Seufert S."/>
            <person name="Schumacher M."/>
            <person name="Overmann J."/>
            <person name="Neumann-Schaal M."/>
            <person name="Petersen J."/>
        </authorList>
    </citation>
    <scope>NUCLEOTIDE SEQUENCE [LARGE SCALE GENOMIC DNA]</scope>
    <source>
        <strain evidence="4">PCC 7102</strain>
    </source>
</reference>